<name>A0A545V431_9HYPO</name>
<reference evidence="7 8" key="1">
    <citation type="journal article" date="2019" name="Appl. Microbiol. Biotechnol.">
        <title>Genome sequence of Isaria javanica and comparative genome analysis insights into family S53 peptidase evolution in fungal entomopathogens.</title>
        <authorList>
            <person name="Lin R."/>
            <person name="Zhang X."/>
            <person name="Xin B."/>
            <person name="Zou M."/>
            <person name="Gao Y."/>
            <person name="Qin F."/>
            <person name="Hu Q."/>
            <person name="Xie B."/>
            <person name="Cheng X."/>
        </authorList>
    </citation>
    <scope>NUCLEOTIDE SEQUENCE [LARGE SCALE GENOMIC DNA]</scope>
    <source>
        <strain evidence="7 8">IJ1G</strain>
    </source>
</reference>
<dbReference type="GO" id="GO:0005783">
    <property type="term" value="C:endoplasmic reticulum"/>
    <property type="evidence" value="ECO:0007669"/>
    <property type="project" value="TreeGrafter"/>
</dbReference>
<keyword evidence="8" id="KW-1185">Reference proteome</keyword>
<feature type="transmembrane region" description="Helical" evidence="6">
    <location>
        <begin position="541"/>
        <end position="562"/>
    </location>
</feature>
<comment type="subcellular location">
    <subcellularLocation>
        <location evidence="1">Membrane</location>
        <topology evidence="1">Multi-pass membrane protein</topology>
    </subcellularLocation>
</comment>
<proteinExistence type="inferred from homology"/>
<dbReference type="InterPro" id="IPR004299">
    <property type="entry name" value="MBOAT_fam"/>
</dbReference>
<dbReference type="GO" id="GO:0006506">
    <property type="term" value="P:GPI anchor biosynthetic process"/>
    <property type="evidence" value="ECO:0007669"/>
    <property type="project" value="TreeGrafter"/>
</dbReference>
<organism evidence="7 8">
    <name type="scientific">Cordyceps javanica</name>
    <dbReference type="NCBI Taxonomy" id="43265"/>
    <lineage>
        <taxon>Eukaryota</taxon>
        <taxon>Fungi</taxon>
        <taxon>Dikarya</taxon>
        <taxon>Ascomycota</taxon>
        <taxon>Pezizomycotina</taxon>
        <taxon>Sordariomycetes</taxon>
        <taxon>Hypocreomycetidae</taxon>
        <taxon>Hypocreales</taxon>
        <taxon>Cordycipitaceae</taxon>
        <taxon>Cordyceps</taxon>
    </lineage>
</organism>
<dbReference type="OrthoDB" id="420606at2759"/>
<feature type="transmembrane region" description="Helical" evidence="6">
    <location>
        <begin position="365"/>
        <end position="382"/>
    </location>
</feature>
<feature type="transmembrane region" description="Helical" evidence="6">
    <location>
        <begin position="200"/>
        <end position="219"/>
    </location>
</feature>
<dbReference type="InterPro" id="IPR051085">
    <property type="entry name" value="MB_O-acyltransferase"/>
</dbReference>
<keyword evidence="4 6" id="KW-1133">Transmembrane helix</keyword>
<evidence type="ECO:0000313" key="7">
    <source>
        <dbReference type="EMBL" id="TQV96470.1"/>
    </source>
</evidence>
<feature type="transmembrane region" description="Helical" evidence="6">
    <location>
        <begin position="164"/>
        <end position="188"/>
    </location>
</feature>
<evidence type="ECO:0000256" key="2">
    <source>
        <dbReference type="ARBA" id="ARBA00010323"/>
    </source>
</evidence>
<dbReference type="Pfam" id="PF03062">
    <property type="entry name" value="MBOAT"/>
    <property type="match status" value="1"/>
</dbReference>
<dbReference type="Proteomes" id="UP000315783">
    <property type="component" value="Unassembled WGS sequence"/>
</dbReference>
<feature type="transmembrane region" description="Helical" evidence="6">
    <location>
        <begin position="325"/>
        <end position="344"/>
    </location>
</feature>
<sequence>MGVLSFLKKVYTPDTLDTRFTSSSSVPYNTVIEARSDPVAQREAATKAQSRAAPSKWNTPEFYFYYVVFVVTVPYMFWIAYDVSKPSDPRYHKFERYLSDGWIPGRKIDISDAQYRLFRGTLLHMAALLTFHPLLRRAWNAVKPINTKKPSGAVRLEQRASFDYAFAFVFLFALHGVSALKVLGILYTNHQLATRLPRRYVPAATWIFNICTLFANEIYDGYPLRKVAALLSPPVLMSGSPSPVDSSLMEWGQWLDGFGGVVARWEVLFNITVLRLISFNLDYYWSRDKNQAGIFEKKQLDPANLSEKDRISIPADVNDYSFRNYMAYAIYAPLYLTGPIMTFNDYISQAKYSPSSIERPRTIRYAVRFLLVLLAMELVLHYNYVGAISKASPVWSDYTAGQLSLLSFFNLHLIWLKLLLPWRLSRLWALVDGIDPPENMVRCVSNNYSTQQFWRAWHRSYSRWLVRYLFVPLGGSSFRNWRSTGRSLVTYVCVFTFVALWHDIQLRLLIWGWLIVLFMLPEFIATALFPKRKWEARPTEFRMLCCFGAVFNVLMMITANMVGFAVGLDGVESIAKAILRDWSGLFFLVAVCSAFFVGIQIMFEIRESEKRHGVTLRC</sequence>
<feature type="transmembrane region" description="Helical" evidence="6">
    <location>
        <begin position="510"/>
        <end position="529"/>
    </location>
</feature>
<dbReference type="PANTHER" id="PTHR13285">
    <property type="entry name" value="ACYLTRANSFERASE"/>
    <property type="match status" value="1"/>
</dbReference>
<feature type="transmembrane region" description="Helical" evidence="6">
    <location>
        <begin position="488"/>
        <end position="504"/>
    </location>
</feature>
<dbReference type="AlphaFoldDB" id="A0A545V431"/>
<accession>A0A545V431</accession>
<feature type="transmembrane region" description="Helical" evidence="6">
    <location>
        <begin position="63"/>
        <end position="81"/>
    </location>
</feature>
<dbReference type="EMBL" id="SPUK01000006">
    <property type="protein sequence ID" value="TQV96470.1"/>
    <property type="molecule type" value="Genomic_DNA"/>
</dbReference>
<protein>
    <submittedName>
        <fullName evidence="7">Glycerol:H+ symporter (Gup1)</fullName>
    </submittedName>
</protein>
<dbReference type="PANTHER" id="PTHR13285:SF18">
    <property type="entry name" value="PROTEIN-CYSTEINE N-PALMITOYLTRANSFERASE RASP"/>
    <property type="match status" value="1"/>
</dbReference>
<comment type="caution">
    <text evidence="7">The sequence shown here is derived from an EMBL/GenBank/DDBJ whole genome shotgun (WGS) entry which is preliminary data.</text>
</comment>
<evidence type="ECO:0000313" key="8">
    <source>
        <dbReference type="Proteomes" id="UP000315783"/>
    </source>
</evidence>
<evidence type="ECO:0000256" key="6">
    <source>
        <dbReference type="SAM" id="Phobius"/>
    </source>
</evidence>
<feature type="transmembrane region" description="Helical" evidence="6">
    <location>
        <begin position="582"/>
        <end position="603"/>
    </location>
</feature>
<gene>
    <name evidence="7" type="ORF">IF1G_05053</name>
</gene>
<keyword evidence="3 6" id="KW-0812">Transmembrane</keyword>
<feature type="transmembrane region" description="Helical" evidence="6">
    <location>
        <begin position="402"/>
        <end position="420"/>
    </location>
</feature>
<evidence type="ECO:0000256" key="3">
    <source>
        <dbReference type="ARBA" id="ARBA00022692"/>
    </source>
</evidence>
<keyword evidence="5 6" id="KW-0472">Membrane</keyword>
<dbReference type="GO" id="GO:0008374">
    <property type="term" value="F:O-acyltransferase activity"/>
    <property type="evidence" value="ECO:0007669"/>
    <property type="project" value="TreeGrafter"/>
</dbReference>
<evidence type="ECO:0000256" key="5">
    <source>
        <dbReference type="ARBA" id="ARBA00023136"/>
    </source>
</evidence>
<evidence type="ECO:0000256" key="1">
    <source>
        <dbReference type="ARBA" id="ARBA00004141"/>
    </source>
</evidence>
<comment type="similarity">
    <text evidence="2">Belongs to the membrane-bound acyltransferase family.</text>
</comment>
<evidence type="ECO:0000256" key="4">
    <source>
        <dbReference type="ARBA" id="ARBA00022989"/>
    </source>
</evidence>
<dbReference type="GO" id="GO:0016020">
    <property type="term" value="C:membrane"/>
    <property type="evidence" value="ECO:0007669"/>
    <property type="project" value="UniProtKB-SubCell"/>
</dbReference>
<dbReference type="STRING" id="43265.A0A545V431"/>